<feature type="region of interest" description="Disordered" evidence="1">
    <location>
        <begin position="112"/>
        <end position="177"/>
    </location>
</feature>
<accession>A0A167I4J9</accession>
<feature type="region of interest" description="Disordered" evidence="1">
    <location>
        <begin position="620"/>
        <end position="642"/>
    </location>
</feature>
<comment type="caution">
    <text evidence="2">The sequence shown here is derived from an EMBL/GenBank/DDBJ whole genome shotgun (WGS) entry which is preliminary data.</text>
</comment>
<reference evidence="2 3" key="1">
    <citation type="journal article" date="2016" name="Genome Biol. Evol.">
        <title>Divergent and convergent evolution of fungal pathogenicity.</title>
        <authorList>
            <person name="Shang Y."/>
            <person name="Xiao G."/>
            <person name="Zheng P."/>
            <person name="Cen K."/>
            <person name="Zhan S."/>
            <person name="Wang C."/>
        </authorList>
    </citation>
    <scope>NUCLEOTIDE SEQUENCE [LARGE SCALE GENOMIC DNA]</scope>
    <source>
        <strain evidence="2 3">RCEF 4871</strain>
    </source>
</reference>
<name>A0A167I4J9_METRR</name>
<keyword evidence="3" id="KW-1185">Reference proteome</keyword>
<evidence type="ECO:0000313" key="3">
    <source>
        <dbReference type="Proteomes" id="UP000243498"/>
    </source>
</evidence>
<evidence type="ECO:0000256" key="1">
    <source>
        <dbReference type="SAM" id="MobiDB-lite"/>
    </source>
</evidence>
<evidence type="ECO:0000313" key="2">
    <source>
        <dbReference type="EMBL" id="OAA48662.1"/>
    </source>
</evidence>
<organism evidence="2 3">
    <name type="scientific">Metarhizium rileyi (strain RCEF 4871)</name>
    <name type="common">Nomuraea rileyi</name>
    <dbReference type="NCBI Taxonomy" id="1649241"/>
    <lineage>
        <taxon>Eukaryota</taxon>
        <taxon>Fungi</taxon>
        <taxon>Dikarya</taxon>
        <taxon>Ascomycota</taxon>
        <taxon>Pezizomycotina</taxon>
        <taxon>Sordariomycetes</taxon>
        <taxon>Hypocreomycetidae</taxon>
        <taxon>Hypocreales</taxon>
        <taxon>Clavicipitaceae</taxon>
        <taxon>Metarhizium</taxon>
    </lineage>
</organism>
<dbReference type="OrthoDB" id="4939997at2759"/>
<feature type="region of interest" description="Disordered" evidence="1">
    <location>
        <begin position="420"/>
        <end position="448"/>
    </location>
</feature>
<proteinExistence type="predicted"/>
<sequence length="962" mass="104003">MVQLTPAAYPDPVRAIQVWASHRIVRIGQSLRLYAFHQGPQTTSWPEAGAAYQLGIGWPFAQLASVYRVSDAGLPGYLENGGRPNPETIRISSYEALGDAILLDRDDAVFSSTNRDEADSSSPDPDEAVSSSTKGGDGEHGNSEGSRALVCRKRTAEALKPVQARTRDRKRPRQDIVSDVQQAVCSLPRVPSSLDAPSTSGTQMTRACVMAVTGALSSRGDDAAAPHPANDDMASRVISPMVAEDLCQQPGVLEQMAPREQRGGGGQGPAPGLMYLVTARSTPLFNISTVERISEAHSNINYVSYQSPGGAELVWAPMAYRTPALAIQNWASFNLNYGPQPVSIIGLARGPDTVDGPQPGTSYQPGVGWPREQMHWWAPLDLSPVVARNMEQDGVDRILEAATWQRVRPDCPAAVERIAARPRQDQAAGPEAGDAGGGQARPGSDAETEPIKEYICSVVYGRNENAFVPNDCDETVLRRIPGQPPSASQPGRQLDWTEEQVQQLGAVCADTNAAAEAWTRELQRAGPADAVDAAASSDQEHLPWPQFVARVQDQLHVAEQQLQVYLDRGIQWIQDNQSGIYHLLQHGFPTLINAMHRMAQAGIIFSTFQDDICKTLLAAISQPNPDEPPKRDDEMTVGPDAKKPSAAPKFVFYGDFLWPAEAKKIGGFLPQRSNPAGSAYDFEGEPAGSTYDFEGGPSLDPEVKIDWENKLLQTYPYFGLAAQAAARKASQSTRGFHGVVYAVHATPNVISAEHSFAVGGILWSQVLGWVQVPLNYTLPSYDPKEHSRAKMQEHFERAFKAQDSIPGGSLFQPNSDYDHKFDELAASTDFHDLDSPQGLIDFMKTHGGAVGWQGDFPLFEPAESITAESSAATKVAKTITPPHELGFWEKVGHFMESHFLALAFLPLVALANLIPGVGEAADVAEIAALSAESAEGFELTELSEGATELTPLLRGASKIKVD</sequence>
<dbReference type="Gene3D" id="3.90.210.10">
    <property type="entry name" value="Heat-Labile Enterotoxin, subunit A"/>
    <property type="match status" value="1"/>
</dbReference>
<gene>
    <name evidence="2" type="ORF">NOR_01912</name>
</gene>
<protein>
    <submittedName>
        <fullName evidence="2">Heat-labile enterotoxin A subunit</fullName>
    </submittedName>
</protein>
<dbReference type="STRING" id="1081105.A0A167I4J9"/>
<dbReference type="Proteomes" id="UP000243498">
    <property type="component" value="Unassembled WGS sequence"/>
</dbReference>
<dbReference type="EMBL" id="AZHC01000004">
    <property type="protein sequence ID" value="OAA48662.1"/>
    <property type="molecule type" value="Genomic_DNA"/>
</dbReference>
<feature type="compositionally biased region" description="Low complexity" evidence="1">
    <location>
        <begin position="120"/>
        <end position="132"/>
    </location>
</feature>
<dbReference type="AlphaFoldDB" id="A0A167I4J9"/>